<dbReference type="RefSeq" id="WP_353567889.1">
    <property type="nucleotide sequence ID" value="NZ_BAABRI010000017.1"/>
</dbReference>
<dbReference type="EMBL" id="BAABRI010000017">
    <property type="protein sequence ID" value="GAA5483784.1"/>
    <property type="molecule type" value="Genomic_DNA"/>
</dbReference>
<dbReference type="PROSITE" id="PS50042">
    <property type="entry name" value="CNMP_BINDING_3"/>
    <property type="match status" value="1"/>
</dbReference>
<dbReference type="PANTHER" id="PTHR24567:SF74">
    <property type="entry name" value="HTH-TYPE TRANSCRIPTIONAL REGULATOR ARCR"/>
    <property type="match status" value="1"/>
</dbReference>
<feature type="domain" description="Cyclic nucleotide-binding" evidence="1">
    <location>
        <begin position="15"/>
        <end position="117"/>
    </location>
</feature>
<protein>
    <recommendedName>
        <fullName evidence="1">Cyclic nucleotide-binding domain-containing protein</fullName>
    </recommendedName>
</protein>
<sequence>MSESFDRPEIPAAGIMAGLDAEDRQLLGDYGEFLPVHPDQLLITEGKGQDSLYFVISGVLHVHTDTKEKRTLVARIGAGETIGEVNLFDPDTASASVTAREFAQVWKANKADLEAFMSSYPTAAAKLLSGILAGMSARLRRMNEKLATREAEAAFQSFWS</sequence>
<dbReference type="Pfam" id="PF00027">
    <property type="entry name" value="cNMP_binding"/>
    <property type="match status" value="1"/>
</dbReference>
<name>A0ABP9UWR6_9BACT</name>
<proteinExistence type="predicted"/>
<gene>
    <name evidence="2" type="ORF">Hsar01_03018</name>
</gene>
<organism evidence="2 3">
    <name type="scientific">Haloferula sargassicola</name>
    <dbReference type="NCBI Taxonomy" id="490096"/>
    <lineage>
        <taxon>Bacteria</taxon>
        <taxon>Pseudomonadati</taxon>
        <taxon>Verrucomicrobiota</taxon>
        <taxon>Verrucomicrobiia</taxon>
        <taxon>Verrucomicrobiales</taxon>
        <taxon>Verrucomicrobiaceae</taxon>
        <taxon>Haloferula</taxon>
    </lineage>
</organism>
<dbReference type="SMART" id="SM00100">
    <property type="entry name" value="cNMP"/>
    <property type="match status" value="1"/>
</dbReference>
<reference evidence="2 3" key="1">
    <citation type="submission" date="2024-02" db="EMBL/GenBank/DDBJ databases">
        <title>Haloferula sargassicola NBRC 104335.</title>
        <authorList>
            <person name="Ichikawa N."/>
            <person name="Katano-Makiyama Y."/>
            <person name="Hidaka K."/>
        </authorList>
    </citation>
    <scope>NUCLEOTIDE SEQUENCE [LARGE SCALE GENOMIC DNA]</scope>
    <source>
        <strain evidence="2 3">NBRC 104335</strain>
    </source>
</reference>
<dbReference type="InterPro" id="IPR014710">
    <property type="entry name" value="RmlC-like_jellyroll"/>
</dbReference>
<dbReference type="SUPFAM" id="SSF51206">
    <property type="entry name" value="cAMP-binding domain-like"/>
    <property type="match status" value="1"/>
</dbReference>
<dbReference type="PANTHER" id="PTHR24567">
    <property type="entry name" value="CRP FAMILY TRANSCRIPTIONAL REGULATORY PROTEIN"/>
    <property type="match status" value="1"/>
</dbReference>
<dbReference type="Gene3D" id="2.60.120.10">
    <property type="entry name" value="Jelly Rolls"/>
    <property type="match status" value="1"/>
</dbReference>
<comment type="caution">
    <text evidence="2">The sequence shown here is derived from an EMBL/GenBank/DDBJ whole genome shotgun (WGS) entry which is preliminary data.</text>
</comment>
<accession>A0ABP9UWR6</accession>
<dbReference type="InterPro" id="IPR050397">
    <property type="entry name" value="Env_Response_Regulators"/>
</dbReference>
<dbReference type="InterPro" id="IPR018490">
    <property type="entry name" value="cNMP-bd_dom_sf"/>
</dbReference>
<evidence type="ECO:0000259" key="1">
    <source>
        <dbReference type="PROSITE" id="PS50042"/>
    </source>
</evidence>
<evidence type="ECO:0000313" key="3">
    <source>
        <dbReference type="Proteomes" id="UP001476282"/>
    </source>
</evidence>
<keyword evidence="3" id="KW-1185">Reference proteome</keyword>
<dbReference type="InterPro" id="IPR000595">
    <property type="entry name" value="cNMP-bd_dom"/>
</dbReference>
<evidence type="ECO:0000313" key="2">
    <source>
        <dbReference type="EMBL" id="GAA5483784.1"/>
    </source>
</evidence>
<dbReference type="Proteomes" id="UP001476282">
    <property type="component" value="Unassembled WGS sequence"/>
</dbReference>
<dbReference type="CDD" id="cd00038">
    <property type="entry name" value="CAP_ED"/>
    <property type="match status" value="1"/>
</dbReference>